<dbReference type="InterPro" id="IPR003423">
    <property type="entry name" value="OMP_efflux"/>
</dbReference>
<dbReference type="Pfam" id="PF02321">
    <property type="entry name" value="OEP"/>
    <property type="match status" value="2"/>
</dbReference>
<dbReference type="GO" id="GO:0015288">
    <property type="term" value="F:porin activity"/>
    <property type="evidence" value="ECO:0007669"/>
    <property type="project" value="TreeGrafter"/>
</dbReference>
<accession>A0A538UAE5</accession>
<dbReference type="GO" id="GO:1990281">
    <property type="term" value="C:efflux pump complex"/>
    <property type="evidence" value="ECO:0007669"/>
    <property type="project" value="TreeGrafter"/>
</dbReference>
<evidence type="ECO:0000313" key="8">
    <source>
        <dbReference type="EMBL" id="TMQ72871.1"/>
    </source>
</evidence>
<keyword evidence="5" id="KW-0812">Transmembrane</keyword>
<comment type="subcellular location">
    <subcellularLocation>
        <location evidence="1">Cell outer membrane</location>
    </subcellularLocation>
</comment>
<sequence length="373" mass="39087">MWPALLLAATAAAPDTGKPLTLDEAVTMAERLAPQVVQAEGAVRTAHSQERTAFGAFLPSVSLSAGANRQYPSGVGATRIENGQVITLASQPWSYSGSFGASVDLFSGGRRLFDLQEARQGVVAARAGQVTQRFTAVLNAKQQFFNVLAARESEAAARAQLQQAMQNRAAAVARVRAKTSTRSDSLRADIQLREAQIALSTAQRDLQVANAALTRAVGSETPVTAASQDLPPPTLAVLEAGLPALAANGPSVQEARANLGAAKAARHASWAGYLPTATASYSRCASGTDTKFGFGTDNYSYAGSFRLALSLPVFDQFQREALTTRAFVSEENARASLRDAELGARQSLAEALGAYRLAEQQVDAQTASVAAAC</sequence>
<dbReference type="Proteomes" id="UP000319836">
    <property type="component" value="Unassembled WGS sequence"/>
</dbReference>
<evidence type="ECO:0000256" key="1">
    <source>
        <dbReference type="ARBA" id="ARBA00004442"/>
    </source>
</evidence>
<dbReference type="AlphaFoldDB" id="A0A538UAE5"/>
<evidence type="ECO:0000256" key="7">
    <source>
        <dbReference type="ARBA" id="ARBA00023237"/>
    </source>
</evidence>
<protein>
    <submittedName>
        <fullName evidence="8">TolC family protein</fullName>
    </submittedName>
</protein>
<name>A0A538UAE5_UNCEI</name>
<reference evidence="8 9" key="1">
    <citation type="journal article" date="2019" name="Nat. Microbiol.">
        <title>Mediterranean grassland soil C-N compound turnover is dependent on rainfall and depth, and is mediated by genomically divergent microorganisms.</title>
        <authorList>
            <person name="Diamond S."/>
            <person name="Andeer P.F."/>
            <person name="Li Z."/>
            <person name="Crits-Christoph A."/>
            <person name="Burstein D."/>
            <person name="Anantharaman K."/>
            <person name="Lane K.R."/>
            <person name="Thomas B.C."/>
            <person name="Pan C."/>
            <person name="Northen T.R."/>
            <person name="Banfield J.F."/>
        </authorList>
    </citation>
    <scope>NUCLEOTIDE SEQUENCE [LARGE SCALE GENOMIC DNA]</scope>
    <source>
        <strain evidence="8">WS_10</strain>
    </source>
</reference>
<keyword evidence="3" id="KW-0813">Transport</keyword>
<gene>
    <name evidence="8" type="ORF">E6K80_01530</name>
</gene>
<dbReference type="PANTHER" id="PTHR30026">
    <property type="entry name" value="OUTER MEMBRANE PROTEIN TOLC"/>
    <property type="match status" value="1"/>
</dbReference>
<evidence type="ECO:0000256" key="6">
    <source>
        <dbReference type="ARBA" id="ARBA00023136"/>
    </source>
</evidence>
<keyword evidence="6" id="KW-0472">Membrane</keyword>
<dbReference type="PANTHER" id="PTHR30026:SF20">
    <property type="entry name" value="OUTER MEMBRANE PROTEIN TOLC"/>
    <property type="match status" value="1"/>
</dbReference>
<evidence type="ECO:0000256" key="2">
    <source>
        <dbReference type="ARBA" id="ARBA00007613"/>
    </source>
</evidence>
<dbReference type="Gene3D" id="1.20.1600.10">
    <property type="entry name" value="Outer membrane efflux proteins (OEP)"/>
    <property type="match status" value="1"/>
</dbReference>
<dbReference type="EMBL" id="VBPA01000034">
    <property type="protein sequence ID" value="TMQ72871.1"/>
    <property type="molecule type" value="Genomic_DNA"/>
</dbReference>
<dbReference type="SUPFAM" id="SSF56954">
    <property type="entry name" value="Outer membrane efflux proteins (OEP)"/>
    <property type="match status" value="1"/>
</dbReference>
<dbReference type="GO" id="GO:0009279">
    <property type="term" value="C:cell outer membrane"/>
    <property type="evidence" value="ECO:0007669"/>
    <property type="project" value="UniProtKB-SubCell"/>
</dbReference>
<dbReference type="InterPro" id="IPR051906">
    <property type="entry name" value="TolC-like"/>
</dbReference>
<evidence type="ECO:0000313" key="9">
    <source>
        <dbReference type="Proteomes" id="UP000319836"/>
    </source>
</evidence>
<organism evidence="8 9">
    <name type="scientific">Eiseniibacteriota bacterium</name>
    <dbReference type="NCBI Taxonomy" id="2212470"/>
    <lineage>
        <taxon>Bacteria</taxon>
        <taxon>Candidatus Eiseniibacteriota</taxon>
    </lineage>
</organism>
<evidence type="ECO:0000256" key="4">
    <source>
        <dbReference type="ARBA" id="ARBA00022452"/>
    </source>
</evidence>
<keyword evidence="7" id="KW-0998">Cell outer membrane</keyword>
<proteinExistence type="inferred from homology"/>
<evidence type="ECO:0000256" key="5">
    <source>
        <dbReference type="ARBA" id="ARBA00022692"/>
    </source>
</evidence>
<comment type="caution">
    <text evidence="8">The sequence shown here is derived from an EMBL/GenBank/DDBJ whole genome shotgun (WGS) entry which is preliminary data.</text>
</comment>
<evidence type="ECO:0000256" key="3">
    <source>
        <dbReference type="ARBA" id="ARBA00022448"/>
    </source>
</evidence>
<dbReference type="GO" id="GO:0015562">
    <property type="term" value="F:efflux transmembrane transporter activity"/>
    <property type="evidence" value="ECO:0007669"/>
    <property type="project" value="InterPro"/>
</dbReference>
<keyword evidence="4" id="KW-1134">Transmembrane beta strand</keyword>
<comment type="similarity">
    <text evidence="2">Belongs to the outer membrane factor (OMF) (TC 1.B.17) family.</text>
</comment>